<feature type="non-terminal residue" evidence="2">
    <location>
        <position position="264"/>
    </location>
</feature>
<feature type="region of interest" description="Disordered" evidence="1">
    <location>
        <begin position="75"/>
        <end position="118"/>
    </location>
</feature>
<name>A0A5N5TKZ4_9CRUS</name>
<comment type="caution">
    <text evidence="2">The sequence shown here is derived from an EMBL/GenBank/DDBJ whole genome shotgun (WGS) entry which is preliminary data.</text>
</comment>
<dbReference type="AlphaFoldDB" id="A0A5N5TKZ4"/>
<evidence type="ECO:0000256" key="1">
    <source>
        <dbReference type="SAM" id="MobiDB-lite"/>
    </source>
</evidence>
<dbReference type="Proteomes" id="UP000326759">
    <property type="component" value="Unassembled WGS sequence"/>
</dbReference>
<evidence type="ECO:0000313" key="3">
    <source>
        <dbReference type="Proteomes" id="UP000326759"/>
    </source>
</evidence>
<keyword evidence="3" id="KW-1185">Reference proteome</keyword>
<accession>A0A5N5TKZ4</accession>
<evidence type="ECO:0000313" key="2">
    <source>
        <dbReference type="EMBL" id="KAB7506837.1"/>
    </source>
</evidence>
<feature type="region of interest" description="Disordered" evidence="1">
    <location>
        <begin position="210"/>
        <end position="264"/>
    </location>
</feature>
<proteinExistence type="predicted"/>
<protein>
    <submittedName>
        <fullName evidence="2">Uncharacterized protein</fullName>
    </submittedName>
</protein>
<gene>
    <name evidence="2" type="ORF">Anas_08906</name>
</gene>
<dbReference type="EMBL" id="SEYY01000627">
    <property type="protein sequence ID" value="KAB7506837.1"/>
    <property type="molecule type" value="Genomic_DNA"/>
</dbReference>
<sequence length="264" mass="29885">TGKGGLEPPPPGIQPLKLLKELQKEIRTAERQVIALNPPKPERESKRKKKKIVSDDFVDYTDLTSFNSAIEERLPRKFEKDDEELEEPQNGVTDLSSFEIVGEPQDMKDSKNSIKLTLPKPASYPYGVGIGMSGTPPHDPSYPPFKNDYPSNVKSEFDWTDSSEVSHKFIESQNVHLKMTRASLEEMSLSGGASTFITQHHQGPLRIKLGRENSLERSPSNSVYDFNDENDERDPPGLMIDESPKRKGTQKRNHTQQPLKIRFN</sequence>
<organism evidence="2 3">
    <name type="scientific">Armadillidium nasatum</name>
    <dbReference type="NCBI Taxonomy" id="96803"/>
    <lineage>
        <taxon>Eukaryota</taxon>
        <taxon>Metazoa</taxon>
        <taxon>Ecdysozoa</taxon>
        <taxon>Arthropoda</taxon>
        <taxon>Crustacea</taxon>
        <taxon>Multicrustacea</taxon>
        <taxon>Malacostraca</taxon>
        <taxon>Eumalacostraca</taxon>
        <taxon>Peracarida</taxon>
        <taxon>Isopoda</taxon>
        <taxon>Oniscidea</taxon>
        <taxon>Crinocheta</taxon>
        <taxon>Armadillidiidae</taxon>
        <taxon>Armadillidium</taxon>
    </lineage>
</organism>
<feature type="non-terminal residue" evidence="2">
    <location>
        <position position="1"/>
    </location>
</feature>
<reference evidence="2 3" key="1">
    <citation type="journal article" date="2019" name="PLoS Biol.">
        <title>Sex chromosomes control vertical transmission of feminizing Wolbachia symbionts in an isopod.</title>
        <authorList>
            <person name="Becking T."/>
            <person name="Chebbi M.A."/>
            <person name="Giraud I."/>
            <person name="Moumen B."/>
            <person name="Laverre T."/>
            <person name="Caubet Y."/>
            <person name="Peccoud J."/>
            <person name="Gilbert C."/>
            <person name="Cordaux R."/>
        </authorList>
    </citation>
    <scope>NUCLEOTIDE SEQUENCE [LARGE SCALE GENOMIC DNA]</scope>
    <source>
        <strain evidence="2">ANa2</strain>
        <tissue evidence="2">Whole body excluding digestive tract and cuticle</tissue>
    </source>
</reference>